<keyword evidence="1" id="KW-0812">Transmembrane</keyword>
<proteinExistence type="predicted"/>
<accession>A0A0B2UPW9</accession>
<keyword evidence="4" id="KW-1185">Reference proteome</keyword>
<evidence type="ECO:0000256" key="1">
    <source>
        <dbReference type="SAM" id="Phobius"/>
    </source>
</evidence>
<dbReference type="SUPFAM" id="SSF90112">
    <property type="entry name" value="Neurotransmitter-gated ion-channel transmembrane pore"/>
    <property type="match status" value="1"/>
</dbReference>
<reference evidence="3 4" key="1">
    <citation type="submission" date="2014-11" db="EMBL/GenBank/DDBJ databases">
        <title>Genetic blueprint of the zoonotic pathogen Toxocara canis.</title>
        <authorList>
            <person name="Zhu X.-Q."/>
            <person name="Korhonen P.K."/>
            <person name="Cai H."/>
            <person name="Young N.D."/>
            <person name="Nejsum P."/>
            <person name="von Samson-Himmelstjerna G."/>
            <person name="Boag P.R."/>
            <person name="Tan P."/>
            <person name="Li Q."/>
            <person name="Min J."/>
            <person name="Yang Y."/>
            <person name="Wang X."/>
            <person name="Fang X."/>
            <person name="Hall R.S."/>
            <person name="Hofmann A."/>
            <person name="Sternberg P.W."/>
            <person name="Jex A.R."/>
            <person name="Gasser R.B."/>
        </authorList>
    </citation>
    <scope>NUCLEOTIDE SEQUENCE [LARGE SCALE GENOMIC DNA]</scope>
    <source>
        <strain evidence="3">PN_DK_2014</strain>
    </source>
</reference>
<feature type="domain" description="Neurotransmitter-gated ion-channel transmembrane" evidence="2">
    <location>
        <begin position="19"/>
        <end position="83"/>
    </location>
</feature>
<organism evidence="3 4">
    <name type="scientific">Toxocara canis</name>
    <name type="common">Canine roundworm</name>
    <dbReference type="NCBI Taxonomy" id="6265"/>
    <lineage>
        <taxon>Eukaryota</taxon>
        <taxon>Metazoa</taxon>
        <taxon>Ecdysozoa</taxon>
        <taxon>Nematoda</taxon>
        <taxon>Chromadorea</taxon>
        <taxon>Rhabditida</taxon>
        <taxon>Spirurina</taxon>
        <taxon>Ascaridomorpha</taxon>
        <taxon>Ascaridoidea</taxon>
        <taxon>Toxocaridae</taxon>
        <taxon>Toxocara</taxon>
    </lineage>
</organism>
<protein>
    <submittedName>
        <fullName evidence="3">Neuronal acetylcholine receptor subunit alpha-7</fullName>
    </submittedName>
</protein>
<evidence type="ECO:0000259" key="2">
    <source>
        <dbReference type="Pfam" id="PF02932"/>
    </source>
</evidence>
<comment type="caution">
    <text evidence="3">The sequence shown here is derived from an EMBL/GenBank/DDBJ whole genome shotgun (WGS) entry which is preliminary data.</text>
</comment>
<feature type="transmembrane region" description="Helical" evidence="1">
    <location>
        <begin position="67"/>
        <end position="87"/>
    </location>
</feature>
<dbReference type="AlphaFoldDB" id="A0A0B2UPW9"/>
<dbReference type="InterPro" id="IPR038050">
    <property type="entry name" value="Neuro_actylchol_rec"/>
</dbReference>
<sequence length="92" mass="10679">MISKTQKCGDSKMNRRHCAYGRHALDEQQFAQLLSEIRVLSAKVLKEEVMHDLRAEWKFVAMVIDRVCFISFSLFLIICTSVIVWRAPHLIA</sequence>
<dbReference type="OrthoDB" id="5975154at2759"/>
<evidence type="ECO:0000313" key="3">
    <source>
        <dbReference type="EMBL" id="KHN71438.1"/>
    </source>
</evidence>
<keyword evidence="1" id="KW-1133">Transmembrane helix</keyword>
<evidence type="ECO:0000313" key="4">
    <source>
        <dbReference type="Proteomes" id="UP000031036"/>
    </source>
</evidence>
<dbReference type="Proteomes" id="UP000031036">
    <property type="component" value="Unassembled WGS sequence"/>
</dbReference>
<dbReference type="InterPro" id="IPR036719">
    <property type="entry name" value="Neuro-gated_channel_TM_sf"/>
</dbReference>
<keyword evidence="1" id="KW-0472">Membrane</keyword>
<dbReference type="EMBL" id="JPKZ01022228">
    <property type="protein sequence ID" value="KHN71438.1"/>
    <property type="molecule type" value="Genomic_DNA"/>
</dbReference>
<dbReference type="GO" id="GO:0006811">
    <property type="term" value="P:monoatomic ion transport"/>
    <property type="evidence" value="ECO:0007669"/>
    <property type="project" value="InterPro"/>
</dbReference>
<keyword evidence="3" id="KW-0675">Receptor</keyword>
<gene>
    <name evidence="3" type="primary">Chrna7</name>
    <name evidence="3" type="ORF">Tcan_02264</name>
</gene>
<dbReference type="GO" id="GO:0016020">
    <property type="term" value="C:membrane"/>
    <property type="evidence" value="ECO:0007669"/>
    <property type="project" value="InterPro"/>
</dbReference>
<dbReference type="InterPro" id="IPR006029">
    <property type="entry name" value="Neurotrans-gated_channel_TM"/>
</dbReference>
<dbReference type="Pfam" id="PF02932">
    <property type="entry name" value="Neur_chan_memb"/>
    <property type="match status" value="1"/>
</dbReference>
<dbReference type="Gene3D" id="1.20.58.390">
    <property type="entry name" value="Neurotransmitter-gated ion-channel transmembrane domain"/>
    <property type="match status" value="1"/>
</dbReference>
<dbReference type="STRING" id="6265.A0A0B2UPW9"/>
<name>A0A0B2UPW9_TOXCA</name>